<evidence type="ECO:0000313" key="4">
    <source>
        <dbReference type="EMBL" id="KAL3525870.1"/>
    </source>
</evidence>
<dbReference type="InterPro" id="IPR002885">
    <property type="entry name" value="PPR_rpt"/>
</dbReference>
<gene>
    <name evidence="4" type="ORF">ACH5RR_014242</name>
</gene>
<feature type="repeat" description="PPR" evidence="3">
    <location>
        <begin position="268"/>
        <end position="298"/>
    </location>
</feature>
<evidence type="ECO:0008006" key="6">
    <source>
        <dbReference type="Google" id="ProtNLM"/>
    </source>
</evidence>
<reference evidence="4 5" key="1">
    <citation type="submission" date="2024-11" db="EMBL/GenBank/DDBJ databases">
        <title>A near-complete genome assembly of Cinchona calisaya.</title>
        <authorList>
            <person name="Lian D.C."/>
            <person name="Zhao X.W."/>
            <person name="Wei L."/>
        </authorList>
    </citation>
    <scope>NUCLEOTIDE SEQUENCE [LARGE SCALE GENOMIC DNA]</scope>
    <source>
        <tissue evidence="4">Nenye</tissue>
    </source>
</reference>
<dbReference type="FunFam" id="1.25.40.10:FF:000436">
    <property type="entry name" value="Pentatricopeptide repeat-containing protein At5g39350 family"/>
    <property type="match status" value="1"/>
</dbReference>
<dbReference type="Pfam" id="PF01535">
    <property type="entry name" value="PPR"/>
    <property type="match status" value="4"/>
</dbReference>
<proteinExistence type="inferred from homology"/>
<dbReference type="Pfam" id="PF13041">
    <property type="entry name" value="PPR_2"/>
    <property type="match status" value="3"/>
</dbReference>
<dbReference type="GO" id="GO:0016070">
    <property type="term" value="P:RNA metabolic process"/>
    <property type="evidence" value="ECO:0007669"/>
    <property type="project" value="UniProtKB-ARBA"/>
</dbReference>
<feature type="repeat" description="PPR" evidence="3">
    <location>
        <begin position="400"/>
        <end position="434"/>
    </location>
</feature>
<dbReference type="PANTHER" id="PTHR47926:SF493">
    <property type="entry name" value="PENTATRICOPEPTIDE REPEAT-CONTAINING PROTEIN"/>
    <property type="match status" value="1"/>
</dbReference>
<protein>
    <recommendedName>
        <fullName evidence="6">Pentatricopeptide repeat-containing protein</fullName>
    </recommendedName>
</protein>
<dbReference type="SUPFAM" id="SSF48452">
    <property type="entry name" value="TPR-like"/>
    <property type="match status" value="2"/>
</dbReference>
<evidence type="ECO:0000256" key="2">
    <source>
        <dbReference type="ARBA" id="ARBA00061659"/>
    </source>
</evidence>
<feature type="repeat" description="PPR" evidence="3">
    <location>
        <begin position="96"/>
        <end position="130"/>
    </location>
</feature>
<dbReference type="AlphaFoldDB" id="A0ABD3A5P7"/>
<dbReference type="FunFam" id="1.25.40.10:FF:000073">
    <property type="entry name" value="Pentatricopeptide repeat-containing protein chloroplastic"/>
    <property type="match status" value="1"/>
</dbReference>
<feature type="repeat" description="PPR" evidence="3">
    <location>
        <begin position="503"/>
        <end position="537"/>
    </location>
</feature>
<keyword evidence="5" id="KW-1185">Reference proteome</keyword>
<organism evidence="4 5">
    <name type="scientific">Cinchona calisaya</name>
    <dbReference type="NCBI Taxonomy" id="153742"/>
    <lineage>
        <taxon>Eukaryota</taxon>
        <taxon>Viridiplantae</taxon>
        <taxon>Streptophyta</taxon>
        <taxon>Embryophyta</taxon>
        <taxon>Tracheophyta</taxon>
        <taxon>Spermatophyta</taxon>
        <taxon>Magnoliopsida</taxon>
        <taxon>eudicotyledons</taxon>
        <taxon>Gunneridae</taxon>
        <taxon>Pentapetalae</taxon>
        <taxon>asterids</taxon>
        <taxon>lamiids</taxon>
        <taxon>Gentianales</taxon>
        <taxon>Rubiaceae</taxon>
        <taxon>Cinchonoideae</taxon>
        <taxon>Cinchoneae</taxon>
        <taxon>Cinchona</taxon>
    </lineage>
</organism>
<evidence type="ECO:0000313" key="5">
    <source>
        <dbReference type="Proteomes" id="UP001630127"/>
    </source>
</evidence>
<keyword evidence="1" id="KW-0677">Repeat</keyword>
<dbReference type="FunFam" id="1.25.40.10:FF:000212">
    <property type="entry name" value="Pentatricopeptide repeat-containing protein At2g03380, mitochondrial"/>
    <property type="match status" value="1"/>
</dbReference>
<feature type="repeat" description="PPR" evidence="3">
    <location>
        <begin position="198"/>
        <end position="232"/>
    </location>
</feature>
<dbReference type="Gene3D" id="1.25.40.10">
    <property type="entry name" value="Tetratricopeptide repeat domain"/>
    <property type="match status" value="6"/>
</dbReference>
<comment type="similarity">
    <text evidence="2">Belongs to the PPR family. PCMP-E subfamily.</text>
</comment>
<evidence type="ECO:0000256" key="1">
    <source>
        <dbReference type="ARBA" id="ARBA00022737"/>
    </source>
</evidence>
<dbReference type="PANTHER" id="PTHR47926">
    <property type="entry name" value="PENTATRICOPEPTIDE REPEAT-CONTAINING PROTEIN"/>
    <property type="match status" value="1"/>
</dbReference>
<dbReference type="Pfam" id="PF20431">
    <property type="entry name" value="E_motif"/>
    <property type="match status" value="1"/>
</dbReference>
<accession>A0ABD3A5P7</accession>
<dbReference type="EMBL" id="JBJUIK010000006">
    <property type="protein sequence ID" value="KAL3525870.1"/>
    <property type="molecule type" value="Genomic_DNA"/>
</dbReference>
<dbReference type="NCBIfam" id="TIGR00756">
    <property type="entry name" value="PPR"/>
    <property type="match status" value="6"/>
</dbReference>
<evidence type="ECO:0000256" key="3">
    <source>
        <dbReference type="PROSITE-ProRule" id="PRU00708"/>
    </source>
</evidence>
<feature type="repeat" description="PPR" evidence="3">
    <location>
        <begin position="167"/>
        <end position="197"/>
    </location>
</feature>
<dbReference type="InterPro" id="IPR046960">
    <property type="entry name" value="PPR_At4g14850-like_plant"/>
</dbReference>
<comment type="caution">
    <text evidence="4">The sequence shown here is derived from an EMBL/GenBank/DDBJ whole genome shotgun (WGS) entry which is preliminary data.</text>
</comment>
<feature type="repeat" description="PPR" evidence="3">
    <location>
        <begin position="299"/>
        <end position="333"/>
    </location>
</feature>
<dbReference type="InterPro" id="IPR046848">
    <property type="entry name" value="E_motif"/>
</dbReference>
<dbReference type="FunFam" id="1.25.40.10:FF:000344">
    <property type="entry name" value="Pentatricopeptide repeat-containing protein"/>
    <property type="match status" value="1"/>
</dbReference>
<dbReference type="InterPro" id="IPR011990">
    <property type="entry name" value="TPR-like_helical_dom_sf"/>
</dbReference>
<dbReference type="PROSITE" id="PS51375">
    <property type="entry name" value="PPR"/>
    <property type="match status" value="7"/>
</dbReference>
<dbReference type="Proteomes" id="UP001630127">
    <property type="component" value="Unassembled WGS sequence"/>
</dbReference>
<name>A0ABD3A5P7_9GENT</name>
<sequence length="697" mass="77307">MNGHSQPLSKTLKYLLSPAAPGPKTVSVTRWQTLLYNCANTKSVRTTQQLHAYTITSGILFSHKFAHLLSLLASSYALGGEIMIAHHLFDRSPERTFFSYKTMIRMCAEDGSSYKAVKLFVEMLESGHYKPDNYTFPFVIRACGDLLLPQLGIAVHGLTLVSGYGSDTFIANSLLAMYMKFGDKERAKRVFDIMKERTIVSWNTMISGFFRNDSAKEALLFFRKMVDDGVEADAATVVSVLPACGHLKDLELGREVHLLVDQKGLGKKVSVRNALVDMYVKCGKMDEARSVFDEIIEKDVVTWTTLIHGYTLNGDVKSALGLCRLMQSEGVKPNAVTLASLLASSASFSNLKLGKCLHGWAMRQRLESDVNVETALIDLYAKCNNMRLSFNVFFLTSKTRTVPWSAILSGCIHNELGREAIELFKQMLLEAVKPNDVTIKSLLPAFAFQADMQQAMNLHSYLIRSGFISRTELATGLVDIYCKCGSLESGHRVFSGIISQKRDIVLWSALISGYGTHGHGEIALSLFYEMVQSGIEPNEVTFTSVLHACSHSGLVDDGLSLFNFIHGSFPVCLRTNHYTCMVDLLGRAGRLEEAHELIRNMPFPPGHTVWGALLGACVIHENVDLGEEAAKWLFELEPENTGNYVLMGNIYAAVGRWKDAENVRHKMNEVGLLKSPAHSVVDVRGKTSKSCCFFTNK</sequence>